<keyword evidence="2" id="KW-1185">Reference proteome</keyword>
<organism evidence="1 2">
    <name type="scientific">Marinibaculum pumilum</name>
    <dbReference type="NCBI Taxonomy" id="1766165"/>
    <lineage>
        <taxon>Bacteria</taxon>
        <taxon>Pseudomonadati</taxon>
        <taxon>Pseudomonadota</taxon>
        <taxon>Alphaproteobacteria</taxon>
        <taxon>Rhodospirillales</taxon>
        <taxon>Rhodospirillaceae</taxon>
        <taxon>Marinibaculum</taxon>
    </lineage>
</organism>
<sequence>MTEIDIFLRIDETTDDSVRAYAFIGLCVSLVSEIEHKLFHCFNHILRGDRTANAKRFYKGLGLARRWKLADEAVRGMIQNEHALSTWAHLINETERLCGSDSIRNIVAHHPLRRHIHIRTHPDGSPEMVDGSAIYAELAVQLDRNVVLAGRRPVAKHTPSDLRQYAAELLHLYHGLYDFDDKYLRPPFLADPN</sequence>
<comment type="caution">
    <text evidence="1">The sequence shown here is derived from an EMBL/GenBank/DDBJ whole genome shotgun (WGS) entry which is preliminary data.</text>
</comment>
<gene>
    <name evidence="1" type="ORF">ACFOGJ_02780</name>
</gene>
<evidence type="ECO:0000313" key="2">
    <source>
        <dbReference type="Proteomes" id="UP001595528"/>
    </source>
</evidence>
<proteinExistence type="predicted"/>
<accession>A0ABV7KV49</accession>
<name>A0ABV7KV49_9PROT</name>
<dbReference type="Proteomes" id="UP001595528">
    <property type="component" value="Unassembled WGS sequence"/>
</dbReference>
<dbReference type="RefSeq" id="WP_379897934.1">
    <property type="nucleotide sequence ID" value="NZ_JBHRTR010000007.1"/>
</dbReference>
<evidence type="ECO:0000313" key="1">
    <source>
        <dbReference type="EMBL" id="MFC3226134.1"/>
    </source>
</evidence>
<protein>
    <recommendedName>
        <fullName evidence="3">DUF3800 domain-containing protein</fullName>
    </recommendedName>
</protein>
<dbReference type="EMBL" id="JBHRTR010000007">
    <property type="protein sequence ID" value="MFC3226134.1"/>
    <property type="molecule type" value="Genomic_DNA"/>
</dbReference>
<reference evidence="2" key="1">
    <citation type="journal article" date="2019" name="Int. J. Syst. Evol. Microbiol.">
        <title>The Global Catalogue of Microorganisms (GCM) 10K type strain sequencing project: providing services to taxonomists for standard genome sequencing and annotation.</title>
        <authorList>
            <consortium name="The Broad Institute Genomics Platform"/>
            <consortium name="The Broad Institute Genome Sequencing Center for Infectious Disease"/>
            <person name="Wu L."/>
            <person name="Ma J."/>
        </authorList>
    </citation>
    <scope>NUCLEOTIDE SEQUENCE [LARGE SCALE GENOMIC DNA]</scope>
    <source>
        <strain evidence="2">KCTC 42964</strain>
    </source>
</reference>
<evidence type="ECO:0008006" key="3">
    <source>
        <dbReference type="Google" id="ProtNLM"/>
    </source>
</evidence>